<accession>A0ABR4CBT4</accession>
<sequence>MQPVKLGFPHYLKVHHPTPSGTHKRGPPATVQEEASLSRHDLTRAYLARPTPPAPRLPTYIFDQLNSTHFLISPSTTNSIFFFFPDWI</sequence>
<gene>
    <name evidence="2" type="ORF">VTL71DRAFT_1823</name>
</gene>
<dbReference type="EMBL" id="JAZHXI010000010">
    <property type="protein sequence ID" value="KAL2067398.1"/>
    <property type="molecule type" value="Genomic_DNA"/>
</dbReference>
<protein>
    <submittedName>
        <fullName evidence="2">Uncharacterized protein</fullName>
    </submittedName>
</protein>
<proteinExistence type="predicted"/>
<comment type="caution">
    <text evidence="2">The sequence shown here is derived from an EMBL/GenBank/DDBJ whole genome shotgun (WGS) entry which is preliminary data.</text>
</comment>
<feature type="compositionally biased region" description="Basic residues" evidence="1">
    <location>
        <begin position="12"/>
        <end position="26"/>
    </location>
</feature>
<evidence type="ECO:0000256" key="1">
    <source>
        <dbReference type="SAM" id="MobiDB-lite"/>
    </source>
</evidence>
<reference evidence="2 3" key="1">
    <citation type="journal article" date="2024" name="Commun. Biol.">
        <title>Comparative genomic analysis of thermophilic fungi reveals convergent evolutionary adaptations and gene losses.</title>
        <authorList>
            <person name="Steindorff A.S."/>
            <person name="Aguilar-Pontes M.V."/>
            <person name="Robinson A.J."/>
            <person name="Andreopoulos B."/>
            <person name="LaButti K."/>
            <person name="Kuo A."/>
            <person name="Mondo S."/>
            <person name="Riley R."/>
            <person name="Otillar R."/>
            <person name="Haridas S."/>
            <person name="Lipzen A."/>
            <person name="Grimwood J."/>
            <person name="Schmutz J."/>
            <person name="Clum A."/>
            <person name="Reid I.D."/>
            <person name="Moisan M.C."/>
            <person name="Butler G."/>
            <person name="Nguyen T.T.M."/>
            <person name="Dewar K."/>
            <person name="Conant G."/>
            <person name="Drula E."/>
            <person name="Henrissat B."/>
            <person name="Hansel C."/>
            <person name="Singer S."/>
            <person name="Hutchinson M.I."/>
            <person name="de Vries R.P."/>
            <person name="Natvig D.O."/>
            <person name="Powell A.J."/>
            <person name="Tsang A."/>
            <person name="Grigoriev I.V."/>
        </authorList>
    </citation>
    <scope>NUCLEOTIDE SEQUENCE [LARGE SCALE GENOMIC DNA]</scope>
    <source>
        <strain evidence="2 3">CBS 494.80</strain>
    </source>
</reference>
<feature type="region of interest" description="Disordered" evidence="1">
    <location>
        <begin position="1"/>
        <end position="35"/>
    </location>
</feature>
<organism evidence="2 3">
    <name type="scientific">Oculimacula yallundae</name>
    <dbReference type="NCBI Taxonomy" id="86028"/>
    <lineage>
        <taxon>Eukaryota</taxon>
        <taxon>Fungi</taxon>
        <taxon>Dikarya</taxon>
        <taxon>Ascomycota</taxon>
        <taxon>Pezizomycotina</taxon>
        <taxon>Leotiomycetes</taxon>
        <taxon>Helotiales</taxon>
        <taxon>Ploettnerulaceae</taxon>
        <taxon>Oculimacula</taxon>
    </lineage>
</organism>
<name>A0ABR4CBT4_9HELO</name>
<keyword evidence="3" id="KW-1185">Reference proteome</keyword>
<evidence type="ECO:0000313" key="3">
    <source>
        <dbReference type="Proteomes" id="UP001595075"/>
    </source>
</evidence>
<evidence type="ECO:0000313" key="2">
    <source>
        <dbReference type="EMBL" id="KAL2067398.1"/>
    </source>
</evidence>
<dbReference type="Proteomes" id="UP001595075">
    <property type="component" value="Unassembled WGS sequence"/>
</dbReference>